<sequence>ADKCCENSTYPPAFRLWTSQRGHQPAGMCSMLLQRSLSLLWTQLAERRTWLLALEKQDPPPPNGVSCCEC</sequence>
<feature type="non-terminal residue" evidence="1">
    <location>
        <position position="1"/>
    </location>
</feature>
<gene>
    <name evidence="1" type="primary">Nfu_g_1_004933</name>
</gene>
<organism evidence="1">
    <name type="scientific">Nothobranchius kadleci</name>
    <name type="common">African annual killifish</name>
    <dbReference type="NCBI Taxonomy" id="1051664"/>
    <lineage>
        <taxon>Eukaryota</taxon>
        <taxon>Metazoa</taxon>
        <taxon>Chordata</taxon>
        <taxon>Craniata</taxon>
        <taxon>Vertebrata</taxon>
        <taxon>Euteleostomi</taxon>
        <taxon>Actinopterygii</taxon>
        <taxon>Neopterygii</taxon>
        <taxon>Teleostei</taxon>
        <taxon>Neoteleostei</taxon>
        <taxon>Acanthomorphata</taxon>
        <taxon>Ovalentaria</taxon>
        <taxon>Atherinomorphae</taxon>
        <taxon>Cyprinodontiformes</taxon>
        <taxon>Nothobranchiidae</taxon>
        <taxon>Nothobranchius</taxon>
    </lineage>
</organism>
<dbReference type="EMBL" id="HAEA01015082">
    <property type="protein sequence ID" value="SBQ43562.1"/>
    <property type="molecule type" value="Transcribed_RNA"/>
</dbReference>
<reference evidence="1" key="2">
    <citation type="submission" date="2016-06" db="EMBL/GenBank/DDBJ databases">
        <title>The genome of a short-lived fish provides insights into sex chromosome evolution and the genetic control of aging.</title>
        <authorList>
            <person name="Reichwald K."/>
            <person name="Felder M."/>
            <person name="Petzold A."/>
            <person name="Koch P."/>
            <person name="Groth M."/>
            <person name="Platzer M."/>
        </authorList>
    </citation>
    <scope>NUCLEOTIDE SEQUENCE</scope>
    <source>
        <tissue evidence="1">Brain</tissue>
    </source>
</reference>
<proteinExistence type="predicted"/>
<reference evidence="1" key="1">
    <citation type="submission" date="2016-05" db="EMBL/GenBank/DDBJ databases">
        <authorList>
            <person name="Lavstsen T."/>
            <person name="Jespersen J.S."/>
        </authorList>
    </citation>
    <scope>NUCLEOTIDE SEQUENCE</scope>
    <source>
        <tissue evidence="1">Brain</tissue>
    </source>
</reference>
<accession>A0A1A8EBL2</accession>
<dbReference type="AlphaFoldDB" id="A0A1A8EBL2"/>
<name>A0A1A8EBL2_NOTKA</name>
<protein>
    <submittedName>
        <fullName evidence="1">Uncharacterized protein</fullName>
    </submittedName>
</protein>
<evidence type="ECO:0000313" key="1">
    <source>
        <dbReference type="EMBL" id="SBQ43562.1"/>
    </source>
</evidence>